<protein>
    <submittedName>
        <fullName evidence="1">Uncharacterized protein</fullName>
    </submittedName>
</protein>
<dbReference type="GeneID" id="93262982"/>
<reference evidence="1 2" key="1">
    <citation type="submission" date="2018-06" db="EMBL/GenBank/DDBJ databases">
        <authorList>
            <consortium name="Pathogen Informatics"/>
            <person name="Doyle S."/>
        </authorList>
    </citation>
    <scope>NUCLEOTIDE SEQUENCE [LARGE SCALE GENOMIC DNA]</scope>
    <source>
        <strain evidence="1 2">NCTC10529</strain>
    </source>
</reference>
<name>A0AAX2J5W5_KINKI</name>
<dbReference type="Proteomes" id="UP000248598">
    <property type="component" value="Chromosome 1"/>
</dbReference>
<proteinExistence type="predicted"/>
<dbReference type="EMBL" id="LS483426">
    <property type="protein sequence ID" value="SQH25511.1"/>
    <property type="molecule type" value="Genomic_DNA"/>
</dbReference>
<gene>
    <name evidence="1" type="ORF">NCTC10529_01711</name>
</gene>
<dbReference type="RefSeq" id="WP_003786437.1">
    <property type="nucleotide sequence ID" value="NZ_CP091518.1"/>
</dbReference>
<sequence>MISSWLVWLLFSWLSLWQVNQPAQAEVLPPTQKVQAALVSKNTPYSILRDSQRLQHAQTSLAALPELKNQPIEVFQKIDFFDGTRPRIELAIRSHQSPNQLVFYTFEHDKWTASPVEHGNLNPQDNAKMLRLSDVSFVQAALVAQIWQDKAREIKAVEQQPYYVSLVWLPKQNKRFWHTATLEAAGAQYYLSCHENGDVWEWKRLAGNAADDS</sequence>
<organism evidence="1 2">
    <name type="scientific">Kingella kingae</name>
    <dbReference type="NCBI Taxonomy" id="504"/>
    <lineage>
        <taxon>Bacteria</taxon>
        <taxon>Pseudomonadati</taxon>
        <taxon>Pseudomonadota</taxon>
        <taxon>Betaproteobacteria</taxon>
        <taxon>Neisseriales</taxon>
        <taxon>Neisseriaceae</taxon>
        <taxon>Kingella</taxon>
    </lineage>
</organism>
<evidence type="ECO:0000313" key="2">
    <source>
        <dbReference type="Proteomes" id="UP000248598"/>
    </source>
</evidence>
<accession>A0AAX2J5W5</accession>
<evidence type="ECO:0000313" key="1">
    <source>
        <dbReference type="EMBL" id="SQH25511.1"/>
    </source>
</evidence>
<dbReference type="AlphaFoldDB" id="A0AAX2J5W5"/>